<dbReference type="InterPro" id="IPR013022">
    <property type="entry name" value="Xyl_isomerase-like_TIM-brl"/>
</dbReference>
<feature type="signal peptide" evidence="1">
    <location>
        <begin position="1"/>
        <end position="20"/>
    </location>
</feature>
<dbReference type="SUPFAM" id="SSF51658">
    <property type="entry name" value="Xylose isomerase-like"/>
    <property type="match status" value="1"/>
</dbReference>
<protein>
    <submittedName>
        <fullName evidence="3">Sugar phosphate isomerase/epimerase</fullName>
    </submittedName>
</protein>
<evidence type="ECO:0000259" key="2">
    <source>
        <dbReference type="Pfam" id="PF01261"/>
    </source>
</evidence>
<dbReference type="EMBL" id="CP159289">
    <property type="protein sequence ID" value="XCH23927.1"/>
    <property type="molecule type" value="Genomic_DNA"/>
</dbReference>
<evidence type="ECO:0000313" key="3">
    <source>
        <dbReference type="EMBL" id="XCH23927.1"/>
    </source>
</evidence>
<dbReference type="Pfam" id="PF01261">
    <property type="entry name" value="AP_endonuc_2"/>
    <property type="match status" value="1"/>
</dbReference>
<dbReference type="RefSeq" id="WP_353719251.1">
    <property type="nucleotide sequence ID" value="NZ_CP159289.1"/>
</dbReference>
<reference evidence="3" key="1">
    <citation type="submission" date="2024-06" db="EMBL/GenBank/DDBJ databases">
        <title>Sequencing and assembly of the genome of Dyadobacter sp. strain 676, a symbiont of Cyamopsis tetragonoloba.</title>
        <authorList>
            <person name="Guro P."/>
            <person name="Sazanova A."/>
            <person name="Kuznetsova I."/>
            <person name="Belimov A."/>
            <person name="Safronova V."/>
        </authorList>
    </citation>
    <scope>NUCLEOTIDE SEQUENCE</scope>
    <source>
        <strain evidence="3">676</strain>
    </source>
</reference>
<dbReference type="InterPro" id="IPR050312">
    <property type="entry name" value="IolE/XylAMocC-like"/>
</dbReference>
<accession>A0AAU8FK72</accession>
<proteinExistence type="predicted"/>
<keyword evidence="3" id="KW-0413">Isomerase</keyword>
<gene>
    <name evidence="3" type="ORF">ABV298_27020</name>
</gene>
<feature type="chain" id="PRO_5043594073" evidence="1">
    <location>
        <begin position="21"/>
        <end position="284"/>
    </location>
</feature>
<feature type="domain" description="Xylose isomerase-like TIM barrel" evidence="2">
    <location>
        <begin position="65"/>
        <end position="281"/>
    </location>
</feature>
<organism evidence="3">
    <name type="scientific">Dyadobacter sp. 676</name>
    <dbReference type="NCBI Taxonomy" id="3088362"/>
    <lineage>
        <taxon>Bacteria</taxon>
        <taxon>Pseudomonadati</taxon>
        <taxon>Bacteroidota</taxon>
        <taxon>Cytophagia</taxon>
        <taxon>Cytophagales</taxon>
        <taxon>Spirosomataceae</taxon>
        <taxon>Dyadobacter</taxon>
    </lineage>
</organism>
<evidence type="ECO:0000256" key="1">
    <source>
        <dbReference type="SAM" id="SignalP"/>
    </source>
</evidence>
<dbReference type="InterPro" id="IPR036237">
    <property type="entry name" value="Xyl_isomerase-like_sf"/>
</dbReference>
<dbReference type="PANTHER" id="PTHR12110">
    <property type="entry name" value="HYDROXYPYRUVATE ISOMERASE"/>
    <property type="match status" value="1"/>
</dbReference>
<dbReference type="GO" id="GO:0016853">
    <property type="term" value="F:isomerase activity"/>
    <property type="evidence" value="ECO:0007669"/>
    <property type="project" value="UniProtKB-KW"/>
</dbReference>
<name>A0AAU8FK72_9BACT</name>
<dbReference type="PANTHER" id="PTHR12110:SF41">
    <property type="entry name" value="INOSOSE DEHYDRATASE"/>
    <property type="match status" value="1"/>
</dbReference>
<sequence length="284" mass="31630">MKIRHLTLLAALACGYTASAQKGKPLFPDQPGMVSYTFRSSLSKDAAATLDTIKALKITDMEFSSLFGKTAAELRKLLDERGIKCSSFGVGYDDALNKTQEVGNNAKTLGASYVRVAWVPHKEPFTLEMAQKTVADFNKIGKQLKDEFGLTFCYHNHGYEFEKYGEGTLMDYIIQNTDPQYVSFELDMLWTFFPGQDPAALIARYPDRFKLMHMKDLKKGVVGNMSGNTPVENDVALGTGQIDIPAVLKAARKAGVRHYYIEDESPSYATQVPQSIAYLKSLKY</sequence>
<dbReference type="Gene3D" id="3.20.20.150">
    <property type="entry name" value="Divalent-metal-dependent TIM barrel enzymes"/>
    <property type="match status" value="1"/>
</dbReference>
<keyword evidence="1" id="KW-0732">Signal</keyword>
<dbReference type="AlphaFoldDB" id="A0AAU8FK72"/>